<dbReference type="AlphaFoldDB" id="A0AAQ3LXI6"/>
<dbReference type="PANTHER" id="PTHR10742:SF410">
    <property type="entry name" value="LYSINE-SPECIFIC HISTONE DEMETHYLASE 2"/>
    <property type="match status" value="1"/>
</dbReference>
<dbReference type="Pfam" id="PF01593">
    <property type="entry name" value="Amino_oxidase"/>
    <property type="match status" value="1"/>
</dbReference>
<dbReference type="PANTHER" id="PTHR10742">
    <property type="entry name" value="FLAVIN MONOAMINE OXIDASE"/>
    <property type="match status" value="1"/>
</dbReference>
<evidence type="ECO:0000313" key="3">
    <source>
        <dbReference type="EMBL" id="WPG97683.1"/>
    </source>
</evidence>
<dbReference type="SUPFAM" id="SSF51905">
    <property type="entry name" value="FAD/NAD(P)-binding domain"/>
    <property type="match status" value="1"/>
</dbReference>
<name>A0AAQ3LXI6_9PEZI</name>
<dbReference type="PRINTS" id="PR00419">
    <property type="entry name" value="ADXRDTASE"/>
</dbReference>
<dbReference type="InterPro" id="IPR036188">
    <property type="entry name" value="FAD/NAD-bd_sf"/>
</dbReference>
<dbReference type="Gene3D" id="3.90.660.10">
    <property type="match status" value="1"/>
</dbReference>
<evidence type="ECO:0000256" key="1">
    <source>
        <dbReference type="SAM" id="MobiDB-lite"/>
    </source>
</evidence>
<sequence length="552" mass="60557">MANAFHITSRICASPPKEPSSLGSDLGSENSNSVSLEGSITLSDEPTVQVGNPGSEQKKKIIVVGAGIAGLRCASVLQRHGMDVVVLEGRDRIGGRIHTTRTSKGVRDIGMLLTYINDVAATELQTCVGAAWMHETSQNKLVKLINKLGIEYYYDDGMAATYLEHGRAGAQFKAKKTADEFADHCAWFYENHPDAPDVSVADFARQFVRDHELITDDDRAWGPQALKEVELWIGISTELASSKNLSYFITERNLYMKGGYDGIVGWVSDSLADKSVHLSSVVEDIEWTDHGSTACNVTYRDNHGVIHSMSADAIVCTVPLGVLHRNLISFNPPLPDDLRRGLSSVSYGALGKVFFEFADVFWSKENDQFIYYPSPPVMTGDDVSSSSFGSISSALDSDNILNYCTVTINLWIMSNSKQLCVQIAEPLTQRIEAMEDEKALYKFFEPLFKVLRTEPYKALPKLLSVESTHWTQDPLAGYGSYSADKVGDEAELWMEALNNHKGSRLQFAGEHCTLTGNGCVHGAFATGERAATNLLEVFDVTYDGGDLVSLTV</sequence>
<dbReference type="Gene3D" id="3.50.50.60">
    <property type="entry name" value="FAD/NAD(P)-binding domain"/>
    <property type="match status" value="1"/>
</dbReference>
<organism evidence="3 4">
    <name type="scientific">Acrodontium crateriforme</name>
    <dbReference type="NCBI Taxonomy" id="150365"/>
    <lineage>
        <taxon>Eukaryota</taxon>
        <taxon>Fungi</taxon>
        <taxon>Dikarya</taxon>
        <taxon>Ascomycota</taxon>
        <taxon>Pezizomycotina</taxon>
        <taxon>Dothideomycetes</taxon>
        <taxon>Dothideomycetidae</taxon>
        <taxon>Mycosphaerellales</taxon>
        <taxon>Teratosphaeriaceae</taxon>
        <taxon>Acrodontium</taxon>
    </lineage>
</organism>
<gene>
    <name evidence="3" type="ORF">R9X50_00046300</name>
</gene>
<feature type="domain" description="Amine oxidase" evidence="2">
    <location>
        <begin position="68"/>
        <end position="535"/>
    </location>
</feature>
<dbReference type="EMBL" id="CP138580">
    <property type="protein sequence ID" value="WPG97683.1"/>
    <property type="molecule type" value="Genomic_DNA"/>
</dbReference>
<dbReference type="GO" id="GO:0016491">
    <property type="term" value="F:oxidoreductase activity"/>
    <property type="evidence" value="ECO:0007669"/>
    <property type="project" value="InterPro"/>
</dbReference>
<evidence type="ECO:0000313" key="4">
    <source>
        <dbReference type="Proteomes" id="UP001303373"/>
    </source>
</evidence>
<feature type="compositionally biased region" description="Polar residues" evidence="1">
    <location>
        <begin position="21"/>
        <end position="53"/>
    </location>
</feature>
<reference evidence="3 4" key="1">
    <citation type="submission" date="2023-11" db="EMBL/GenBank/DDBJ databases">
        <title>An acidophilic fungus is an integral part of prey digestion in a carnivorous sundew plant.</title>
        <authorList>
            <person name="Tsai I.J."/>
        </authorList>
    </citation>
    <scope>NUCLEOTIDE SEQUENCE [LARGE SCALE GENOMIC DNA]</scope>
    <source>
        <strain evidence="3">169a</strain>
    </source>
</reference>
<dbReference type="SUPFAM" id="SSF54373">
    <property type="entry name" value="FAD-linked reductases, C-terminal domain"/>
    <property type="match status" value="1"/>
</dbReference>
<dbReference type="InterPro" id="IPR002937">
    <property type="entry name" value="Amino_oxidase"/>
</dbReference>
<proteinExistence type="predicted"/>
<dbReference type="InterPro" id="IPR050281">
    <property type="entry name" value="Flavin_monoamine_oxidase"/>
</dbReference>
<evidence type="ECO:0000259" key="2">
    <source>
        <dbReference type="Pfam" id="PF01593"/>
    </source>
</evidence>
<keyword evidence="4" id="KW-1185">Reference proteome</keyword>
<feature type="region of interest" description="Disordered" evidence="1">
    <location>
        <begin position="1"/>
        <end position="53"/>
    </location>
</feature>
<accession>A0AAQ3LXI6</accession>
<protein>
    <recommendedName>
        <fullName evidence="2">Amine oxidase domain-containing protein</fullName>
    </recommendedName>
</protein>
<dbReference type="Proteomes" id="UP001303373">
    <property type="component" value="Chromosome 1"/>
</dbReference>